<dbReference type="KEGG" id="dma:DMR_p1_00490"/>
<dbReference type="EMBL" id="AP010905">
    <property type="protein sequence ID" value="BAH73465.1"/>
    <property type="molecule type" value="Genomic_DNA"/>
</dbReference>
<dbReference type="PIRSF" id="PIRSF028744">
    <property type="entry name" value="Addict_mod_HI1419"/>
    <property type="match status" value="1"/>
</dbReference>
<dbReference type="NCBIfam" id="TIGR02683">
    <property type="entry name" value="upstrm_HI1419"/>
    <property type="match status" value="1"/>
</dbReference>
<gene>
    <name evidence="1" type="ordered locus">DMR_p1_00490</name>
</gene>
<dbReference type="RefSeq" id="WP_012750648.1">
    <property type="nucleotide sequence ID" value="NC_012797.1"/>
</dbReference>
<dbReference type="OrthoDB" id="9800258at2"/>
<keyword evidence="1" id="KW-0614">Plasmid</keyword>
<name>C4XUL4_SOLM1</name>
<dbReference type="HOGENOM" id="CLU_152445_1_0_7"/>
<keyword evidence="2" id="KW-1185">Reference proteome</keyword>
<dbReference type="PANTHER" id="PTHR41791">
    <property type="entry name" value="SSL7039 PROTEIN"/>
    <property type="match status" value="1"/>
</dbReference>
<dbReference type="Pfam" id="PF05973">
    <property type="entry name" value="Gp49"/>
    <property type="match status" value="1"/>
</dbReference>
<evidence type="ECO:0000313" key="2">
    <source>
        <dbReference type="Proteomes" id="UP000009071"/>
    </source>
</evidence>
<geneLocation type="plasmid" evidence="1 2">
    <name>pDMC1</name>
</geneLocation>
<dbReference type="eggNOG" id="COG3657">
    <property type="taxonomic scope" value="Bacteria"/>
</dbReference>
<accession>C4XUL4</accession>
<sequence>MNVVRRYRTEDGREVVTEWLAGLRDIRARARIAARIDRLKAGNLGDTKPLRDGVSELRVDYGPGYRVYFGVVGFQVILLLCGGDKRTQSADIDKAVDYLADFKRRV</sequence>
<protein>
    <recommendedName>
        <fullName evidence="3">Addiction module killer protein</fullName>
    </recommendedName>
</protein>
<dbReference type="AlphaFoldDB" id="C4XUL4"/>
<evidence type="ECO:0008006" key="3">
    <source>
        <dbReference type="Google" id="ProtNLM"/>
    </source>
</evidence>
<evidence type="ECO:0000313" key="1">
    <source>
        <dbReference type="EMBL" id="BAH73465.1"/>
    </source>
</evidence>
<dbReference type="Proteomes" id="UP000009071">
    <property type="component" value="Plasmid pDMC1"/>
</dbReference>
<organism evidence="1 2">
    <name type="scientific">Solidesulfovibrio magneticus (strain ATCC 700980 / DSM 13731 / RS-1)</name>
    <name type="common">Desulfovibrio magneticus</name>
    <dbReference type="NCBI Taxonomy" id="573370"/>
    <lineage>
        <taxon>Bacteria</taxon>
        <taxon>Pseudomonadati</taxon>
        <taxon>Thermodesulfobacteriota</taxon>
        <taxon>Desulfovibrionia</taxon>
        <taxon>Desulfovibrionales</taxon>
        <taxon>Desulfovibrionaceae</taxon>
        <taxon>Solidesulfovibrio</taxon>
    </lineage>
</organism>
<dbReference type="InterPro" id="IPR009241">
    <property type="entry name" value="HigB-like"/>
</dbReference>
<reference evidence="1 2" key="1">
    <citation type="journal article" date="2009" name="Genome Res.">
        <title>Whole genome sequence of Desulfovibrio magneticus strain RS-1 revealed common gene clusters in magnetotactic bacteria.</title>
        <authorList>
            <person name="Nakazawa H."/>
            <person name="Arakaki A."/>
            <person name="Narita-Yamada S."/>
            <person name="Yashiro I."/>
            <person name="Jinno K."/>
            <person name="Aoki N."/>
            <person name="Tsuruyama A."/>
            <person name="Okamura Y."/>
            <person name="Tanikawa S."/>
            <person name="Fujita N."/>
            <person name="Takeyama H."/>
            <person name="Matsunaga T."/>
        </authorList>
    </citation>
    <scope>NUCLEOTIDE SEQUENCE [LARGE SCALE GENOMIC DNA]</scope>
    <source>
        <strain evidence="2">ATCC 700980 / DSM 13731 / RS-1</strain>
    </source>
</reference>
<dbReference type="PANTHER" id="PTHR41791:SF1">
    <property type="entry name" value="SSL7039 PROTEIN"/>
    <property type="match status" value="1"/>
</dbReference>
<dbReference type="InterPro" id="IPR014056">
    <property type="entry name" value="TypeIITA-like_toxin_pred"/>
</dbReference>
<proteinExistence type="predicted"/>